<proteinExistence type="predicted"/>
<feature type="compositionally biased region" description="Basic residues" evidence="1">
    <location>
        <begin position="57"/>
        <end position="69"/>
    </location>
</feature>
<dbReference type="EMBL" id="BAAARV010000006">
    <property type="protein sequence ID" value="GAA2331305.1"/>
    <property type="molecule type" value="Genomic_DNA"/>
</dbReference>
<keyword evidence="3" id="KW-1185">Reference proteome</keyword>
<organism evidence="2 3">
    <name type="scientific">Dactylosporangium salmoneum</name>
    <dbReference type="NCBI Taxonomy" id="53361"/>
    <lineage>
        <taxon>Bacteria</taxon>
        <taxon>Bacillati</taxon>
        <taxon>Actinomycetota</taxon>
        <taxon>Actinomycetes</taxon>
        <taxon>Micromonosporales</taxon>
        <taxon>Micromonosporaceae</taxon>
        <taxon>Dactylosporangium</taxon>
    </lineage>
</organism>
<evidence type="ECO:0000313" key="2">
    <source>
        <dbReference type="EMBL" id="GAA2331305.1"/>
    </source>
</evidence>
<name>A0ABP5SHG0_9ACTN</name>
<reference evidence="3" key="1">
    <citation type="journal article" date="2019" name="Int. J. Syst. Evol. Microbiol.">
        <title>The Global Catalogue of Microorganisms (GCM) 10K type strain sequencing project: providing services to taxonomists for standard genome sequencing and annotation.</title>
        <authorList>
            <consortium name="The Broad Institute Genomics Platform"/>
            <consortium name="The Broad Institute Genome Sequencing Center for Infectious Disease"/>
            <person name="Wu L."/>
            <person name="Ma J."/>
        </authorList>
    </citation>
    <scope>NUCLEOTIDE SEQUENCE [LARGE SCALE GENOMIC DNA]</scope>
    <source>
        <strain evidence="3">JCM 3272</strain>
    </source>
</reference>
<evidence type="ECO:0000313" key="3">
    <source>
        <dbReference type="Proteomes" id="UP001501444"/>
    </source>
</evidence>
<accession>A0ABP5SHG0</accession>
<evidence type="ECO:0000256" key="1">
    <source>
        <dbReference type="SAM" id="MobiDB-lite"/>
    </source>
</evidence>
<sequence length="293" mass="32680">MSNRPYLDAVSPAPITIPGPLLMDRAPDDVIAVFDNYYWKDVEDEYPLAEWMAHGPGPRHGRRPRRARSRSTGEDLPLSVIPLAARNNRESRALIAAGKIEPPWRHIRWLVEDGWGDPPCEVLGPRPFDGSVPDPAATDLLTKHVLACAQIPEFEASAPAVVRRLAGERRWEDFETVVRMATAADLADVAPVLCDVLRSDTRPPRLDHIVDALARLMHDEAADLLESLVAQFVYAFDDPPAARHCLRAMARTGPHCRVRLILMSWDPDSWPPPLPEWAVEAMEAVGEHVPPRP</sequence>
<comment type="caution">
    <text evidence="2">The sequence shown here is derived from an EMBL/GenBank/DDBJ whole genome shotgun (WGS) entry which is preliminary data.</text>
</comment>
<dbReference type="Proteomes" id="UP001501444">
    <property type="component" value="Unassembled WGS sequence"/>
</dbReference>
<protein>
    <submittedName>
        <fullName evidence="2">Uncharacterized protein</fullName>
    </submittedName>
</protein>
<gene>
    <name evidence="2" type="ORF">GCM10010170_009740</name>
</gene>
<feature type="region of interest" description="Disordered" evidence="1">
    <location>
        <begin position="54"/>
        <end position="74"/>
    </location>
</feature>